<gene>
    <name evidence="1" type="ORF">L6452_12782</name>
</gene>
<dbReference type="Proteomes" id="UP001055879">
    <property type="component" value="Linkage Group LG04"/>
</dbReference>
<sequence>MEWSTKWDWENLDVFNSKGAASSKKLQSAYWGIGEDEDLDGSFNLSGVVAGDGGSASDVGNNSSTKSSISASTESSFKEGMKGSNISFEGFGCFSDSYSKKEFDRGELNGTSPLEASVCSGEPFIGLKLGKRTYFENSYAKSSNNKTSSILGIPVSSVSMGKKVKPSCPSTPISRCQVEGCNLDLSSAKEYHRKHRVCESHSKCPKVIVAGLERRFCQQCSRFHSMSEFDDEKRSCRRRLSDHNARRRKPQQEPNQFNSRNPYSSFYDSPLVQIRPARSSTWESTCNPKYSVVQVKAQNFGGIDVLSHPTGVQFSDALDMPTLALNRSVPSKGARAEIFDLGFKEPLSSNVDAVDLHRALSLLSNNNNSWALDHHHHRMQHSVTPSMPQHAVPQIPSQDYWQQSIHAKTSNANNHHFQEFEIFKSPYENSFLFHPNG</sequence>
<dbReference type="EMBL" id="CM042050">
    <property type="protein sequence ID" value="KAI3733339.1"/>
    <property type="molecule type" value="Genomic_DNA"/>
</dbReference>
<keyword evidence="2" id="KW-1185">Reference proteome</keyword>
<organism evidence="1 2">
    <name type="scientific">Arctium lappa</name>
    <name type="common">Greater burdock</name>
    <name type="synonym">Lappa major</name>
    <dbReference type="NCBI Taxonomy" id="4217"/>
    <lineage>
        <taxon>Eukaryota</taxon>
        <taxon>Viridiplantae</taxon>
        <taxon>Streptophyta</taxon>
        <taxon>Embryophyta</taxon>
        <taxon>Tracheophyta</taxon>
        <taxon>Spermatophyta</taxon>
        <taxon>Magnoliopsida</taxon>
        <taxon>eudicotyledons</taxon>
        <taxon>Gunneridae</taxon>
        <taxon>Pentapetalae</taxon>
        <taxon>asterids</taxon>
        <taxon>campanulids</taxon>
        <taxon>Asterales</taxon>
        <taxon>Asteraceae</taxon>
        <taxon>Carduoideae</taxon>
        <taxon>Cardueae</taxon>
        <taxon>Arctiinae</taxon>
        <taxon>Arctium</taxon>
    </lineage>
</organism>
<proteinExistence type="predicted"/>
<name>A0ACB9CGE4_ARCLA</name>
<accession>A0ACB9CGE4</accession>
<reference evidence="1 2" key="2">
    <citation type="journal article" date="2022" name="Mol. Ecol. Resour.">
        <title>The genomes of chicory, endive, great burdock and yacon provide insights into Asteraceae paleo-polyploidization history and plant inulin production.</title>
        <authorList>
            <person name="Fan W."/>
            <person name="Wang S."/>
            <person name="Wang H."/>
            <person name="Wang A."/>
            <person name="Jiang F."/>
            <person name="Liu H."/>
            <person name="Zhao H."/>
            <person name="Xu D."/>
            <person name="Zhang Y."/>
        </authorList>
    </citation>
    <scope>NUCLEOTIDE SEQUENCE [LARGE SCALE GENOMIC DNA]</scope>
    <source>
        <strain evidence="2">cv. Niubang</strain>
    </source>
</reference>
<reference evidence="2" key="1">
    <citation type="journal article" date="2022" name="Mol. Ecol. Resour.">
        <title>The genomes of chicory, endive, great burdock and yacon provide insights into Asteraceae palaeo-polyploidization history and plant inulin production.</title>
        <authorList>
            <person name="Fan W."/>
            <person name="Wang S."/>
            <person name="Wang H."/>
            <person name="Wang A."/>
            <person name="Jiang F."/>
            <person name="Liu H."/>
            <person name="Zhao H."/>
            <person name="Xu D."/>
            <person name="Zhang Y."/>
        </authorList>
    </citation>
    <scope>NUCLEOTIDE SEQUENCE [LARGE SCALE GENOMIC DNA]</scope>
    <source>
        <strain evidence="2">cv. Niubang</strain>
    </source>
</reference>
<comment type="caution">
    <text evidence="1">The sequence shown here is derived from an EMBL/GenBank/DDBJ whole genome shotgun (WGS) entry which is preliminary data.</text>
</comment>
<evidence type="ECO:0000313" key="1">
    <source>
        <dbReference type="EMBL" id="KAI3733339.1"/>
    </source>
</evidence>
<protein>
    <submittedName>
        <fullName evidence="1">Uncharacterized protein</fullName>
    </submittedName>
</protein>
<evidence type="ECO:0000313" key="2">
    <source>
        <dbReference type="Proteomes" id="UP001055879"/>
    </source>
</evidence>